<dbReference type="SUPFAM" id="SSF53955">
    <property type="entry name" value="Lysozyme-like"/>
    <property type="match status" value="1"/>
</dbReference>
<dbReference type="InterPro" id="IPR023346">
    <property type="entry name" value="Lysozyme-like_dom_sf"/>
</dbReference>
<dbReference type="EMBL" id="JBHSMZ010000016">
    <property type="protein sequence ID" value="MFC5550714.1"/>
    <property type="molecule type" value="Genomic_DNA"/>
</dbReference>
<dbReference type="RefSeq" id="WP_379773740.1">
    <property type="nucleotide sequence ID" value="NZ_JBHSMZ010000016.1"/>
</dbReference>
<sequence>MNTNLRAFLQTVAVSELTARLLAISDNGYNVLVGSTPDHPRLFNSYRDHPRQLVELRDKRGDPIIGQDGRPLKSTAAGRYQIKRDIFDAYKVRLKLTDFSPASQDAIAIQLIRECRALDDIEAGRVAVAIDKCRSRWASLPGAGYGQRENTLDELALAFRRSGGVIA</sequence>
<dbReference type="Proteomes" id="UP001596086">
    <property type="component" value="Unassembled WGS sequence"/>
</dbReference>
<proteinExistence type="predicted"/>
<reference evidence="2" key="1">
    <citation type="journal article" date="2019" name="Int. J. Syst. Evol. Microbiol.">
        <title>The Global Catalogue of Microorganisms (GCM) 10K type strain sequencing project: providing services to taxonomists for standard genome sequencing and annotation.</title>
        <authorList>
            <consortium name="The Broad Institute Genomics Platform"/>
            <consortium name="The Broad Institute Genome Sequencing Center for Infectious Disease"/>
            <person name="Wu L."/>
            <person name="Ma J."/>
        </authorList>
    </citation>
    <scope>NUCLEOTIDE SEQUENCE [LARGE SCALE GENOMIC DNA]</scope>
    <source>
        <strain evidence="2">CGMCC 4.5798</strain>
    </source>
</reference>
<dbReference type="Gene3D" id="1.10.530.10">
    <property type="match status" value="1"/>
</dbReference>
<dbReference type="GO" id="GO:0016787">
    <property type="term" value="F:hydrolase activity"/>
    <property type="evidence" value="ECO:0007669"/>
    <property type="project" value="UniProtKB-KW"/>
</dbReference>
<name>A0ABW0S1B8_9BURK</name>
<gene>
    <name evidence="1" type="ORF">ACFPO9_19530</name>
</gene>
<protein>
    <submittedName>
        <fullName evidence="1">Glycoside hydrolase family 104 protein</fullName>
    </submittedName>
</protein>
<evidence type="ECO:0000313" key="1">
    <source>
        <dbReference type="EMBL" id="MFC5550714.1"/>
    </source>
</evidence>
<organism evidence="1 2">
    <name type="scientific">Massilia aerilata</name>
    <dbReference type="NCBI Taxonomy" id="453817"/>
    <lineage>
        <taxon>Bacteria</taxon>
        <taxon>Pseudomonadati</taxon>
        <taxon>Pseudomonadota</taxon>
        <taxon>Betaproteobacteria</taxon>
        <taxon>Burkholderiales</taxon>
        <taxon>Oxalobacteraceae</taxon>
        <taxon>Telluria group</taxon>
        <taxon>Massilia</taxon>
    </lineage>
</organism>
<comment type="caution">
    <text evidence="1">The sequence shown here is derived from an EMBL/GenBank/DDBJ whole genome shotgun (WGS) entry which is preliminary data.</text>
</comment>
<evidence type="ECO:0000313" key="2">
    <source>
        <dbReference type="Proteomes" id="UP001596086"/>
    </source>
</evidence>
<dbReference type="CDD" id="cd00736">
    <property type="entry name" value="lambda_lys-like"/>
    <property type="match status" value="1"/>
</dbReference>
<keyword evidence="2" id="KW-1185">Reference proteome</keyword>
<keyword evidence="1" id="KW-0378">Hydrolase</keyword>
<accession>A0ABW0S1B8</accession>